<dbReference type="OrthoDB" id="2013617at2759"/>
<evidence type="ECO:0000256" key="1">
    <source>
        <dbReference type="ARBA" id="ARBA00004141"/>
    </source>
</evidence>
<dbReference type="NCBIfam" id="NF038013">
    <property type="entry name" value="AceTr_1"/>
    <property type="match status" value="1"/>
</dbReference>
<name>D8U258_VOLCA</name>
<dbReference type="KEGG" id="vcn:VOLCADRAFT_93449"/>
<dbReference type="InParanoid" id="D8U258"/>
<dbReference type="GO" id="GO:0071422">
    <property type="term" value="P:succinate transmembrane transport"/>
    <property type="evidence" value="ECO:0007669"/>
    <property type="project" value="TreeGrafter"/>
</dbReference>
<evidence type="ECO:0000256" key="3">
    <source>
        <dbReference type="ARBA" id="ARBA00022692"/>
    </source>
</evidence>
<proteinExistence type="inferred from homology"/>
<dbReference type="InterPro" id="IPR047623">
    <property type="entry name" value="SatP"/>
</dbReference>
<dbReference type="GO" id="GO:0015360">
    <property type="term" value="F:acetate:proton symporter activity"/>
    <property type="evidence" value="ECO:0007669"/>
    <property type="project" value="TreeGrafter"/>
</dbReference>
<feature type="transmembrane region" description="Helical" evidence="6">
    <location>
        <begin position="95"/>
        <end position="116"/>
    </location>
</feature>
<dbReference type="GO" id="GO:0005886">
    <property type="term" value="C:plasma membrane"/>
    <property type="evidence" value="ECO:0007669"/>
    <property type="project" value="TreeGrafter"/>
</dbReference>
<keyword evidence="5 6" id="KW-0472">Membrane</keyword>
<dbReference type="Proteomes" id="UP000001058">
    <property type="component" value="Unassembled WGS sequence"/>
</dbReference>
<reference evidence="7 8" key="1">
    <citation type="journal article" date="2010" name="Science">
        <title>Genomic analysis of organismal complexity in the multicellular green alga Volvox carteri.</title>
        <authorList>
            <person name="Prochnik S.E."/>
            <person name="Umen J."/>
            <person name="Nedelcu A.M."/>
            <person name="Hallmann A."/>
            <person name="Miller S.M."/>
            <person name="Nishii I."/>
            <person name="Ferris P."/>
            <person name="Kuo A."/>
            <person name="Mitros T."/>
            <person name="Fritz-Laylin L.K."/>
            <person name="Hellsten U."/>
            <person name="Chapman J."/>
            <person name="Simakov O."/>
            <person name="Rensing S.A."/>
            <person name="Terry A."/>
            <person name="Pangilinan J."/>
            <person name="Kapitonov V."/>
            <person name="Jurka J."/>
            <person name="Salamov A."/>
            <person name="Shapiro H."/>
            <person name="Schmutz J."/>
            <person name="Grimwood J."/>
            <person name="Lindquist E."/>
            <person name="Lucas S."/>
            <person name="Grigoriev I.V."/>
            <person name="Schmitt R."/>
            <person name="Kirk D."/>
            <person name="Rokhsar D.S."/>
        </authorList>
    </citation>
    <scope>NUCLEOTIDE SEQUENCE [LARGE SCALE GENOMIC DNA]</scope>
    <source>
        <strain evidence="8">f. Nagariensis / Eve</strain>
    </source>
</reference>
<evidence type="ECO:0000256" key="4">
    <source>
        <dbReference type="ARBA" id="ARBA00022989"/>
    </source>
</evidence>
<evidence type="ECO:0000313" key="8">
    <source>
        <dbReference type="Proteomes" id="UP000001058"/>
    </source>
</evidence>
<feature type="transmembrane region" description="Helical" evidence="6">
    <location>
        <begin position="122"/>
        <end position="143"/>
    </location>
</feature>
<feature type="transmembrane region" description="Helical" evidence="6">
    <location>
        <begin position="70"/>
        <end position="88"/>
    </location>
</feature>
<keyword evidence="4 6" id="KW-1133">Transmembrane helix</keyword>
<keyword evidence="8" id="KW-1185">Reference proteome</keyword>
<dbReference type="EMBL" id="GL378352">
    <property type="protein sequence ID" value="EFJ46306.1"/>
    <property type="molecule type" value="Genomic_DNA"/>
</dbReference>
<evidence type="ECO:0000256" key="5">
    <source>
        <dbReference type="ARBA" id="ARBA00023136"/>
    </source>
</evidence>
<evidence type="ECO:0000256" key="6">
    <source>
        <dbReference type="SAM" id="Phobius"/>
    </source>
</evidence>
<gene>
    <name evidence="7" type="ORF">VOLCADRAFT_93449</name>
</gene>
<dbReference type="InterPro" id="IPR000791">
    <property type="entry name" value="Gpr1/Fun34/SatP-like"/>
</dbReference>
<dbReference type="GeneID" id="9627412"/>
<keyword evidence="3 6" id="KW-0812">Transmembrane</keyword>
<comment type="subcellular location">
    <subcellularLocation>
        <location evidence="1">Membrane</location>
        <topology evidence="1">Multi-pass membrane protein</topology>
    </subcellularLocation>
</comment>
<evidence type="ECO:0000313" key="7">
    <source>
        <dbReference type="EMBL" id="EFJ46306.1"/>
    </source>
</evidence>
<protein>
    <submittedName>
        <fullName evidence="7">Uncharacterized protein</fullName>
    </submittedName>
</protein>
<dbReference type="RefSeq" id="XP_002952753.1">
    <property type="nucleotide sequence ID" value="XM_002952707.1"/>
</dbReference>
<sequence>MRPDFWWNGSADVPDSFLPQHANVHHDELIKGNTFGGTAFASYGCFWMGWFLLEYLSYGNKAGYPAARTGKTLWCALWAVLTAGFFVVTCRKNGCLMTIFSTLVITFSLLAGGVWNENCEQAAGYFGFFCGASAIYAAFVFLYKEELGISLPGVRPVAFI</sequence>
<dbReference type="PANTHER" id="PTHR30178">
    <property type="entry name" value="INNER MEMBRANE PROTEIN YAAH"/>
    <property type="match status" value="1"/>
</dbReference>
<dbReference type="PANTHER" id="PTHR30178:SF3">
    <property type="entry name" value="SUCCINATE-ACETATE_PROTON SYMPORTER SATP"/>
    <property type="match status" value="1"/>
</dbReference>
<accession>D8U258</accession>
<dbReference type="AlphaFoldDB" id="D8U258"/>
<organism evidence="8">
    <name type="scientific">Volvox carteri f. nagariensis</name>
    <dbReference type="NCBI Taxonomy" id="3068"/>
    <lineage>
        <taxon>Eukaryota</taxon>
        <taxon>Viridiplantae</taxon>
        <taxon>Chlorophyta</taxon>
        <taxon>core chlorophytes</taxon>
        <taxon>Chlorophyceae</taxon>
        <taxon>CS clade</taxon>
        <taxon>Chlamydomonadales</taxon>
        <taxon>Volvocaceae</taxon>
        <taxon>Volvox</taxon>
    </lineage>
</organism>
<feature type="transmembrane region" description="Helical" evidence="6">
    <location>
        <begin position="40"/>
        <end position="58"/>
    </location>
</feature>
<dbReference type="Pfam" id="PF01184">
    <property type="entry name" value="Gpr1_Fun34_YaaH"/>
    <property type="match status" value="1"/>
</dbReference>
<dbReference type="eggNOG" id="ENOG502QUJS">
    <property type="taxonomic scope" value="Eukaryota"/>
</dbReference>
<evidence type="ECO:0000256" key="2">
    <source>
        <dbReference type="ARBA" id="ARBA00005587"/>
    </source>
</evidence>
<comment type="similarity">
    <text evidence="2">Belongs to the acetate uptake transporter (AceTr) (TC 2.A.96) family.</text>
</comment>